<dbReference type="Proteomes" id="UP001321477">
    <property type="component" value="Chromosome"/>
</dbReference>
<sequence>MGVLLGGGRMSGAERPRGDLLAQEPAGGLARGGARQGPRVPPAGQLGRSEPRAGGRGDLGEVGAGGQFDERGDALPEYAVRGADDGGVVHAGERREARLDVLGEHGRTGRGDRRIPASEHADPAVEGAFGEVAHGGEAVGVAAQAAPDDVECEERRARPEQESVGGRPEVDLDAGEGMQSARDAVVARGEDEESSAAP</sequence>
<feature type="region of interest" description="Disordered" evidence="1">
    <location>
        <begin position="99"/>
        <end position="119"/>
    </location>
</feature>
<name>A0ABM8H5E6_9MICO</name>
<evidence type="ECO:0000313" key="3">
    <source>
        <dbReference type="Proteomes" id="UP001321477"/>
    </source>
</evidence>
<dbReference type="EMBL" id="AP027734">
    <property type="protein sequence ID" value="BDZ56037.1"/>
    <property type="molecule type" value="Genomic_DNA"/>
</dbReference>
<feature type="region of interest" description="Disordered" evidence="1">
    <location>
        <begin position="1"/>
        <end position="73"/>
    </location>
</feature>
<keyword evidence="3" id="KW-1185">Reference proteome</keyword>
<feature type="compositionally biased region" description="Gly residues" evidence="1">
    <location>
        <begin position="1"/>
        <end position="10"/>
    </location>
</feature>
<evidence type="ECO:0000313" key="2">
    <source>
        <dbReference type="EMBL" id="BDZ56037.1"/>
    </source>
</evidence>
<organism evidence="2 3">
    <name type="scientific">Agromyces marinus</name>
    <dbReference type="NCBI Taxonomy" id="1389020"/>
    <lineage>
        <taxon>Bacteria</taxon>
        <taxon>Bacillati</taxon>
        <taxon>Actinomycetota</taxon>
        <taxon>Actinomycetes</taxon>
        <taxon>Micrococcales</taxon>
        <taxon>Microbacteriaceae</taxon>
        <taxon>Agromyces</taxon>
    </lineage>
</organism>
<reference evidence="3" key="1">
    <citation type="journal article" date="2019" name="Int. J. Syst. Evol. Microbiol.">
        <title>The Global Catalogue of Microorganisms (GCM) 10K type strain sequencing project: providing services to taxonomists for standard genome sequencing and annotation.</title>
        <authorList>
            <consortium name="The Broad Institute Genomics Platform"/>
            <consortium name="The Broad Institute Genome Sequencing Center for Infectious Disease"/>
            <person name="Wu L."/>
            <person name="Ma J."/>
        </authorList>
    </citation>
    <scope>NUCLEOTIDE SEQUENCE [LARGE SCALE GENOMIC DNA]</scope>
    <source>
        <strain evidence="3">NBRC 109019</strain>
    </source>
</reference>
<feature type="compositionally biased region" description="Basic and acidic residues" evidence="1">
    <location>
        <begin position="49"/>
        <end position="59"/>
    </location>
</feature>
<gene>
    <name evidence="2" type="ORF">GCM10025870_31100</name>
</gene>
<proteinExistence type="predicted"/>
<evidence type="ECO:0000256" key="1">
    <source>
        <dbReference type="SAM" id="MobiDB-lite"/>
    </source>
</evidence>
<accession>A0ABM8H5E6</accession>
<protein>
    <submittedName>
        <fullName evidence="2">Uncharacterized protein</fullName>
    </submittedName>
</protein>
<feature type="region of interest" description="Disordered" evidence="1">
    <location>
        <begin position="145"/>
        <end position="198"/>
    </location>
</feature>